<reference evidence="7" key="1">
    <citation type="submission" date="2022-07" db="EMBL/GenBank/DDBJ databases">
        <authorList>
            <person name="Jung M.-Y."/>
            <person name="Lee M."/>
        </authorList>
    </citation>
    <scope>NUCLEOTIDE SEQUENCE</scope>
    <source>
        <strain evidence="7">S8</strain>
    </source>
</reference>
<evidence type="ECO:0000256" key="3">
    <source>
        <dbReference type="ARBA" id="ARBA00022692"/>
    </source>
</evidence>
<feature type="transmembrane region" description="Helical" evidence="6">
    <location>
        <begin position="239"/>
        <end position="259"/>
    </location>
</feature>
<sequence>MSQSKLRSFLVPILSVIFGLVLGAIVMLIFGFDPIKGYDAMLKGALGRPFFIGETLRQATPLILVGLGFSVAYKAGFFNIGVAGQALFGWFFSVWTALLFPDLPRFLLLPLCLIVGALGGALWAGIAGYLRAYFNTSEVIVTIMLNYTALSVVNYLIREVLTEKADATAKISENATLRATWLTQLTQNSTLHLGIFVAIAAVIFVWVLMNKTIVGFELKTVGLNKFAAEYAGMSAKKNIILAMLISGALAGLGGAMEGLGTFQNIFTFSALPDIGFDGLAVSLLGSGNPFGIVFSALIFGILRIGGNSMPLVAQVPKEVVSIVMASIIFFVGASYIITYLFDKFHFTKKEKVN</sequence>
<keyword evidence="4 6" id="KW-1133">Transmembrane helix</keyword>
<name>A0ABT1WKI2_9LACT</name>
<gene>
    <name evidence="7" type="ORF">NPA36_00690</name>
</gene>
<dbReference type="CDD" id="cd06580">
    <property type="entry name" value="TM_PBP1_transp_TpRbsC_like"/>
    <property type="match status" value="1"/>
</dbReference>
<feature type="transmembrane region" description="Helical" evidence="6">
    <location>
        <begin position="106"/>
        <end position="127"/>
    </location>
</feature>
<reference evidence="7" key="3">
    <citation type="journal article" date="2023" name="Microbiol. Resour. Announc.">
        <title>Draft Genome Sequence of Granulicatella sp. Strain S8, Isolated from a Marine Fish, Seriola quinqueradiata.</title>
        <authorList>
            <person name="Lee M."/>
            <person name="Farooq A."/>
            <person name="Jeong J.B."/>
            <person name="Jung M.Y."/>
        </authorList>
    </citation>
    <scope>NUCLEOTIDE SEQUENCE</scope>
    <source>
        <strain evidence="7">S8</strain>
    </source>
</reference>
<evidence type="ECO:0000256" key="6">
    <source>
        <dbReference type="SAM" id="Phobius"/>
    </source>
</evidence>
<evidence type="ECO:0000256" key="2">
    <source>
        <dbReference type="ARBA" id="ARBA00022475"/>
    </source>
</evidence>
<evidence type="ECO:0000256" key="1">
    <source>
        <dbReference type="ARBA" id="ARBA00004651"/>
    </source>
</evidence>
<dbReference type="PANTHER" id="PTHR47089">
    <property type="entry name" value="ABC TRANSPORTER, PERMEASE PROTEIN"/>
    <property type="match status" value="1"/>
</dbReference>
<reference evidence="7" key="2">
    <citation type="journal article" date="2023" name="Curr. Microbiol.">
        <title>Granulicatella seriolae sp. nov., a Novel Facultative Anaerobe Isolated from Yellowtail Marine Fish.</title>
        <authorList>
            <person name="Lee M."/>
            <person name="Choi Y.J."/>
            <person name="Farooq A."/>
            <person name="Jeong J.B."/>
            <person name="Jung M.Y."/>
        </authorList>
    </citation>
    <scope>NUCLEOTIDE SEQUENCE</scope>
    <source>
        <strain evidence="7">S8</strain>
    </source>
</reference>
<dbReference type="Pfam" id="PF02653">
    <property type="entry name" value="BPD_transp_2"/>
    <property type="match status" value="1"/>
</dbReference>
<feature type="transmembrane region" description="Helical" evidence="6">
    <location>
        <begin position="9"/>
        <end position="30"/>
    </location>
</feature>
<proteinExistence type="predicted"/>
<accession>A0ABT1WKI2</accession>
<evidence type="ECO:0000256" key="5">
    <source>
        <dbReference type="ARBA" id="ARBA00023136"/>
    </source>
</evidence>
<feature type="transmembrane region" description="Helical" evidence="6">
    <location>
        <begin position="292"/>
        <end position="313"/>
    </location>
</feature>
<organism evidence="7 8">
    <name type="scientific">Granulicatella seriolae</name>
    <dbReference type="NCBI Taxonomy" id="2967226"/>
    <lineage>
        <taxon>Bacteria</taxon>
        <taxon>Bacillati</taxon>
        <taxon>Bacillota</taxon>
        <taxon>Bacilli</taxon>
        <taxon>Lactobacillales</taxon>
        <taxon>Carnobacteriaceae</taxon>
        <taxon>Granulicatella</taxon>
    </lineage>
</organism>
<keyword evidence="3 6" id="KW-0812">Transmembrane</keyword>
<evidence type="ECO:0000313" key="7">
    <source>
        <dbReference type="EMBL" id="MCQ9209084.1"/>
    </source>
</evidence>
<dbReference type="Proteomes" id="UP001059480">
    <property type="component" value="Unassembled WGS sequence"/>
</dbReference>
<protein>
    <submittedName>
        <fullName evidence="7">ABC transporter permease</fullName>
    </submittedName>
</protein>
<dbReference type="RefSeq" id="WP_256944197.1">
    <property type="nucleotide sequence ID" value="NZ_JANHNZ010000001.1"/>
</dbReference>
<keyword evidence="2" id="KW-1003">Cell membrane</keyword>
<dbReference type="PANTHER" id="PTHR47089:SF1">
    <property type="entry name" value="GUANOSINE ABC TRANSPORTER PERMEASE PROTEIN NUPP"/>
    <property type="match status" value="1"/>
</dbReference>
<feature type="transmembrane region" description="Helical" evidence="6">
    <location>
        <begin position="139"/>
        <end position="157"/>
    </location>
</feature>
<evidence type="ECO:0000256" key="4">
    <source>
        <dbReference type="ARBA" id="ARBA00022989"/>
    </source>
</evidence>
<feature type="transmembrane region" description="Helical" evidence="6">
    <location>
        <begin position="80"/>
        <end position="100"/>
    </location>
</feature>
<keyword evidence="8" id="KW-1185">Reference proteome</keyword>
<dbReference type="EMBL" id="JANHNZ010000001">
    <property type="protein sequence ID" value="MCQ9209084.1"/>
    <property type="molecule type" value="Genomic_DNA"/>
</dbReference>
<feature type="transmembrane region" description="Helical" evidence="6">
    <location>
        <begin position="319"/>
        <end position="341"/>
    </location>
</feature>
<feature type="transmembrane region" description="Helical" evidence="6">
    <location>
        <begin position="191"/>
        <end position="209"/>
    </location>
</feature>
<evidence type="ECO:0000313" key="8">
    <source>
        <dbReference type="Proteomes" id="UP001059480"/>
    </source>
</evidence>
<comment type="caution">
    <text evidence="7">The sequence shown here is derived from an EMBL/GenBank/DDBJ whole genome shotgun (WGS) entry which is preliminary data.</text>
</comment>
<keyword evidence="5 6" id="KW-0472">Membrane</keyword>
<comment type="subcellular location">
    <subcellularLocation>
        <location evidence="1">Cell membrane</location>
        <topology evidence="1">Multi-pass membrane protein</topology>
    </subcellularLocation>
</comment>
<dbReference type="InterPro" id="IPR001851">
    <property type="entry name" value="ABC_transp_permease"/>
</dbReference>